<evidence type="ECO:0000313" key="2">
    <source>
        <dbReference type="Proteomes" id="UP001596380"/>
    </source>
</evidence>
<organism evidence="1 2">
    <name type="scientific">Actinomadura yumaensis</name>
    <dbReference type="NCBI Taxonomy" id="111807"/>
    <lineage>
        <taxon>Bacteria</taxon>
        <taxon>Bacillati</taxon>
        <taxon>Actinomycetota</taxon>
        <taxon>Actinomycetes</taxon>
        <taxon>Streptosporangiales</taxon>
        <taxon>Thermomonosporaceae</taxon>
        <taxon>Actinomadura</taxon>
    </lineage>
</organism>
<gene>
    <name evidence="1" type="ORF">ACFQKB_21705</name>
</gene>
<evidence type="ECO:0000313" key="1">
    <source>
        <dbReference type="EMBL" id="MFC6882386.1"/>
    </source>
</evidence>
<name>A0ABW2CN95_9ACTN</name>
<comment type="caution">
    <text evidence="1">The sequence shown here is derived from an EMBL/GenBank/DDBJ whole genome shotgun (WGS) entry which is preliminary data.</text>
</comment>
<reference evidence="2" key="1">
    <citation type="journal article" date="2019" name="Int. J. Syst. Evol. Microbiol.">
        <title>The Global Catalogue of Microorganisms (GCM) 10K type strain sequencing project: providing services to taxonomists for standard genome sequencing and annotation.</title>
        <authorList>
            <consortium name="The Broad Institute Genomics Platform"/>
            <consortium name="The Broad Institute Genome Sequencing Center for Infectious Disease"/>
            <person name="Wu L."/>
            <person name="Ma J."/>
        </authorList>
    </citation>
    <scope>NUCLEOTIDE SEQUENCE [LARGE SCALE GENOMIC DNA]</scope>
    <source>
        <strain evidence="2">JCM 3369</strain>
    </source>
</reference>
<proteinExistence type="predicted"/>
<keyword evidence="2" id="KW-1185">Reference proteome</keyword>
<dbReference type="RefSeq" id="WP_160822557.1">
    <property type="nucleotide sequence ID" value="NZ_JBHSXS010000012.1"/>
</dbReference>
<sequence>MSDGDVFMVETTARLGGRYAEPTRSWLESALGDVLAPLREKLGDGKSLDPHALKDDRLPWGEPHSLWAGLITQAEPLGRKKVSVYSPDSWEKFLRSADTHFHQIEIQLFGLKENGFPGSDCAHIGVERVVGATEWFIFNMRATDSLISWSAFPELQEKRVGFLREQAELQHSTFGNVTNDNMGDRTALETGIGRYMPECAEESVDTLRSYSWTTVCSREIAARLGGAERLRETGAFYDVAELSYGGLLLRATKEFGDYDADRVRQVFDALACALPVGEAEMSIGAEYWNLVYGVDPADVCRRRG</sequence>
<accession>A0ABW2CN95</accession>
<protein>
    <submittedName>
        <fullName evidence="1">Uncharacterized protein</fullName>
    </submittedName>
</protein>
<dbReference type="EMBL" id="JBHSXS010000012">
    <property type="protein sequence ID" value="MFC6882386.1"/>
    <property type="molecule type" value="Genomic_DNA"/>
</dbReference>
<dbReference type="Proteomes" id="UP001596380">
    <property type="component" value="Unassembled WGS sequence"/>
</dbReference>